<keyword evidence="4" id="KW-0346">Stress response</keyword>
<dbReference type="InterPro" id="IPR002068">
    <property type="entry name" value="A-crystallin/Hsp20_dom"/>
</dbReference>
<dbReference type="InterPro" id="IPR008978">
    <property type="entry name" value="HSP20-like_chaperone"/>
</dbReference>
<keyword evidence="5" id="KW-1185">Reference proteome</keyword>
<organism evidence="4 5">
    <name type="scientific">Marinithermus hydrothermalis (strain DSM 14884 / JCM 11576 / T1)</name>
    <dbReference type="NCBI Taxonomy" id="869210"/>
    <lineage>
        <taxon>Bacteria</taxon>
        <taxon>Thermotogati</taxon>
        <taxon>Deinococcota</taxon>
        <taxon>Deinococci</taxon>
        <taxon>Thermales</taxon>
        <taxon>Thermaceae</taxon>
        <taxon>Marinithermus</taxon>
    </lineage>
</organism>
<dbReference type="PROSITE" id="PS01031">
    <property type="entry name" value="SHSP"/>
    <property type="match status" value="1"/>
</dbReference>
<dbReference type="eggNOG" id="COG0071">
    <property type="taxonomic scope" value="Bacteria"/>
</dbReference>
<dbReference type="KEGG" id="mhd:Marky_1397"/>
<dbReference type="CDD" id="cd06464">
    <property type="entry name" value="ACD_sHsps-like"/>
    <property type="match status" value="1"/>
</dbReference>
<dbReference type="Pfam" id="PF00011">
    <property type="entry name" value="HSP20"/>
    <property type="match status" value="1"/>
</dbReference>
<proteinExistence type="inferred from homology"/>
<evidence type="ECO:0000256" key="2">
    <source>
        <dbReference type="RuleBase" id="RU003616"/>
    </source>
</evidence>
<dbReference type="PANTHER" id="PTHR11527">
    <property type="entry name" value="HEAT-SHOCK PROTEIN 20 FAMILY MEMBER"/>
    <property type="match status" value="1"/>
</dbReference>
<name>F2NMG2_MARHT</name>
<dbReference type="RefSeq" id="WP_013704179.1">
    <property type="nucleotide sequence ID" value="NC_015387.1"/>
</dbReference>
<dbReference type="HOGENOM" id="CLU_046737_12_1_0"/>
<dbReference type="OrthoDB" id="9811615at2"/>
<protein>
    <submittedName>
        <fullName evidence="4">Heat shock protein Hsp20</fullName>
    </submittedName>
</protein>
<dbReference type="InterPro" id="IPR031107">
    <property type="entry name" value="Small_HSP"/>
</dbReference>
<dbReference type="SUPFAM" id="SSF49764">
    <property type="entry name" value="HSP20-like chaperones"/>
    <property type="match status" value="1"/>
</dbReference>
<dbReference type="STRING" id="869210.Marky_1397"/>
<accession>F2NMG2</accession>
<gene>
    <name evidence="4" type="ordered locus">Marky_1397</name>
</gene>
<dbReference type="AlphaFoldDB" id="F2NMG2"/>
<comment type="similarity">
    <text evidence="1 2">Belongs to the small heat shock protein (HSP20) family.</text>
</comment>
<dbReference type="Gene3D" id="2.60.40.790">
    <property type="match status" value="1"/>
</dbReference>
<sequence>MSLERLDRWEALERLGELKKRLDELARRYAGEEGFGQWMPDVDILEEDDHYLILLDVPGVKPEDLELYEEGRTLTLAGIRHPREGQYLKRERPEGYFQRVIVLPEPVAEGSAEASLKNGVLEIRIAKRPGQRVQVRPE</sequence>
<evidence type="ECO:0000256" key="1">
    <source>
        <dbReference type="PROSITE-ProRule" id="PRU00285"/>
    </source>
</evidence>
<dbReference type="EMBL" id="CP002630">
    <property type="protein sequence ID" value="AEB12132.1"/>
    <property type="molecule type" value="Genomic_DNA"/>
</dbReference>
<evidence type="ECO:0000259" key="3">
    <source>
        <dbReference type="PROSITE" id="PS01031"/>
    </source>
</evidence>
<dbReference type="Proteomes" id="UP000007030">
    <property type="component" value="Chromosome"/>
</dbReference>
<evidence type="ECO:0000313" key="4">
    <source>
        <dbReference type="EMBL" id="AEB12132.1"/>
    </source>
</evidence>
<reference evidence="4 5" key="1">
    <citation type="journal article" date="2012" name="Stand. Genomic Sci.">
        <title>Complete genome sequence of the aerobic, heterotroph Marinithermus hydrothermalis type strain (T1(T)) from a deep-sea hydrothermal vent chimney.</title>
        <authorList>
            <person name="Copeland A."/>
            <person name="Gu W."/>
            <person name="Yasawong M."/>
            <person name="Lapidus A."/>
            <person name="Lucas S."/>
            <person name="Deshpande S."/>
            <person name="Pagani I."/>
            <person name="Tapia R."/>
            <person name="Cheng J.F."/>
            <person name="Goodwin L.A."/>
            <person name="Pitluck S."/>
            <person name="Liolios K."/>
            <person name="Ivanova N."/>
            <person name="Mavromatis K."/>
            <person name="Mikhailova N."/>
            <person name="Pati A."/>
            <person name="Chen A."/>
            <person name="Palaniappan K."/>
            <person name="Land M."/>
            <person name="Pan C."/>
            <person name="Brambilla E.M."/>
            <person name="Rohde M."/>
            <person name="Tindall B.J."/>
            <person name="Sikorski J."/>
            <person name="Goker M."/>
            <person name="Detter J.C."/>
            <person name="Bristow J."/>
            <person name="Eisen J.A."/>
            <person name="Markowitz V."/>
            <person name="Hugenholtz P."/>
            <person name="Kyrpides N.C."/>
            <person name="Klenk H.P."/>
            <person name="Woyke T."/>
        </authorList>
    </citation>
    <scope>NUCLEOTIDE SEQUENCE [LARGE SCALE GENOMIC DNA]</scope>
    <source>
        <strain evidence="5">DSM 14884 / JCM 11576 / T1</strain>
    </source>
</reference>
<feature type="domain" description="SHSP" evidence="3">
    <location>
        <begin position="33"/>
        <end position="138"/>
    </location>
</feature>
<evidence type="ECO:0000313" key="5">
    <source>
        <dbReference type="Proteomes" id="UP000007030"/>
    </source>
</evidence>